<dbReference type="InParanoid" id="A0A024GTN8"/>
<proteinExistence type="predicted"/>
<name>A0A024GTN8_9STRA</name>
<sequence>MAAPVVILSERVLCWILLHNLFDTCGFFKAVMCSLTHFLNMKRIDTCDRNGLPLYAHRWTQGREHESLQY</sequence>
<evidence type="ECO:0000313" key="2">
    <source>
        <dbReference type="Proteomes" id="UP000053237"/>
    </source>
</evidence>
<dbReference type="Proteomes" id="UP000053237">
    <property type="component" value="Unassembled WGS sequence"/>
</dbReference>
<organism evidence="1 2">
    <name type="scientific">Albugo candida</name>
    <dbReference type="NCBI Taxonomy" id="65357"/>
    <lineage>
        <taxon>Eukaryota</taxon>
        <taxon>Sar</taxon>
        <taxon>Stramenopiles</taxon>
        <taxon>Oomycota</taxon>
        <taxon>Peronosporomycetes</taxon>
        <taxon>Albuginales</taxon>
        <taxon>Albuginaceae</taxon>
        <taxon>Albugo</taxon>
    </lineage>
</organism>
<evidence type="ECO:0000313" key="1">
    <source>
        <dbReference type="EMBL" id="CCI49728.1"/>
    </source>
</evidence>
<gene>
    <name evidence="1" type="ORF">BN9_111030</name>
</gene>
<keyword evidence="2" id="KW-1185">Reference proteome</keyword>
<accession>A0A024GTN8</accession>
<dbReference type="AlphaFoldDB" id="A0A024GTN8"/>
<protein>
    <submittedName>
        <fullName evidence="1">Uncharacterized protein</fullName>
    </submittedName>
</protein>
<dbReference type="EMBL" id="CAIX01000331">
    <property type="protein sequence ID" value="CCI49728.1"/>
    <property type="molecule type" value="Genomic_DNA"/>
</dbReference>
<reference evidence="1 2" key="1">
    <citation type="submission" date="2012-05" db="EMBL/GenBank/DDBJ databases">
        <title>Recombination and specialization in a pathogen metapopulation.</title>
        <authorList>
            <person name="Gardiner A."/>
            <person name="Kemen E."/>
            <person name="Schultz-Larsen T."/>
            <person name="MacLean D."/>
            <person name="Van Oosterhout C."/>
            <person name="Jones J.D.G."/>
        </authorList>
    </citation>
    <scope>NUCLEOTIDE SEQUENCE [LARGE SCALE GENOMIC DNA]</scope>
    <source>
        <strain evidence="1 2">Ac Nc2</strain>
    </source>
</reference>
<comment type="caution">
    <text evidence="1">The sequence shown here is derived from an EMBL/GenBank/DDBJ whole genome shotgun (WGS) entry which is preliminary data.</text>
</comment>